<dbReference type="GO" id="GO:0098609">
    <property type="term" value="P:cell-cell adhesion"/>
    <property type="evidence" value="ECO:0007669"/>
    <property type="project" value="TreeGrafter"/>
</dbReference>
<dbReference type="SUPFAM" id="SSF49785">
    <property type="entry name" value="Galactose-binding domain-like"/>
    <property type="match status" value="1"/>
</dbReference>
<evidence type="ECO:0000313" key="5">
    <source>
        <dbReference type="Proteomes" id="UP000050360"/>
    </source>
</evidence>
<reference evidence="4 5" key="1">
    <citation type="submission" date="2015-09" db="EMBL/GenBank/DDBJ databases">
        <title>A metagenomics-based metabolic model of nitrate-dependent anaerobic oxidation of methane by Methanoperedens-like archaea.</title>
        <authorList>
            <person name="Arshad A."/>
            <person name="Speth D.R."/>
            <person name="De Graaf R.M."/>
            <person name="Op Den Camp H.J."/>
            <person name="Jetten M.S."/>
            <person name="Welte C.U."/>
        </authorList>
    </citation>
    <scope>NUCLEOTIDE SEQUENCE [LARGE SCALE GENOMIC DNA]</scope>
</reference>
<dbReference type="InterPro" id="IPR008979">
    <property type="entry name" value="Galactose-bd-like_sf"/>
</dbReference>
<dbReference type="EMBL" id="LKCM01000174">
    <property type="protein sequence ID" value="KPQ43143.1"/>
    <property type="molecule type" value="Genomic_DNA"/>
</dbReference>
<sequence>KHGSPYTAYAPDFTANLGMSWQTFSTEFTSSGFSGTVNDGRLQFWLAPYAAAGDIYYIDDVQLEKVSSTPISPAITMHPLSQTVASGQAAIFNVVATGTAPLTYQWQNNGTDIFGATGSTYTTPATTLSDNGAAFQVIVSNSAGSVTSNPATLTVLPPIPPIITTHPSNQAVSQGQTATFTVVATGSAPLAYQWQKNGTNIFGATGPSYTT</sequence>
<dbReference type="AlphaFoldDB" id="A0A0P8AFR0"/>
<protein>
    <submittedName>
        <fullName evidence="4">Immunoglobulin I-set domain protein</fullName>
    </submittedName>
</protein>
<evidence type="ECO:0000256" key="2">
    <source>
        <dbReference type="ARBA" id="ARBA00023157"/>
    </source>
</evidence>
<evidence type="ECO:0000256" key="1">
    <source>
        <dbReference type="ARBA" id="ARBA00022737"/>
    </source>
</evidence>
<dbReference type="PANTHER" id="PTHR44170">
    <property type="entry name" value="PROTEIN SIDEKICK"/>
    <property type="match status" value="1"/>
</dbReference>
<accession>A0A0P8AFR0</accession>
<dbReference type="PANTHER" id="PTHR44170:SF6">
    <property type="entry name" value="CONTACTIN"/>
    <property type="match status" value="1"/>
</dbReference>
<dbReference type="InterPro" id="IPR013783">
    <property type="entry name" value="Ig-like_fold"/>
</dbReference>
<dbReference type="Pfam" id="PF13927">
    <property type="entry name" value="Ig_3"/>
    <property type="match status" value="1"/>
</dbReference>
<dbReference type="PROSITE" id="PS50835">
    <property type="entry name" value="IG_LIKE"/>
    <property type="match status" value="2"/>
</dbReference>
<comment type="caution">
    <text evidence="4">The sequence shown here is derived from an EMBL/GenBank/DDBJ whole genome shotgun (WGS) entry which is preliminary data.</text>
</comment>
<keyword evidence="2" id="KW-1015">Disulfide bond</keyword>
<gene>
    <name evidence="4" type="ORF">MPEBLZ_02298</name>
</gene>
<keyword evidence="1" id="KW-0677">Repeat</keyword>
<evidence type="ECO:0000313" key="4">
    <source>
        <dbReference type="EMBL" id="KPQ43143.1"/>
    </source>
</evidence>
<feature type="domain" description="Ig-like" evidence="3">
    <location>
        <begin position="73"/>
        <end position="154"/>
    </location>
</feature>
<organism evidence="4 5">
    <name type="scientific">Candidatus Methanoperedens nitratireducens</name>
    <dbReference type="NCBI Taxonomy" id="1392998"/>
    <lineage>
        <taxon>Archaea</taxon>
        <taxon>Methanobacteriati</taxon>
        <taxon>Methanobacteriota</taxon>
        <taxon>Stenosarchaea group</taxon>
        <taxon>Methanomicrobia</taxon>
        <taxon>Methanosarcinales</taxon>
        <taxon>ANME-2 cluster</taxon>
        <taxon>Candidatus Methanoperedentaceae</taxon>
        <taxon>Candidatus Methanoperedens</taxon>
    </lineage>
</organism>
<name>A0A0P8AFR0_9EURY</name>
<dbReference type="InterPro" id="IPR036179">
    <property type="entry name" value="Ig-like_dom_sf"/>
</dbReference>
<dbReference type="SUPFAM" id="SSF48726">
    <property type="entry name" value="Immunoglobulin"/>
    <property type="match status" value="2"/>
</dbReference>
<dbReference type="InterPro" id="IPR007110">
    <property type="entry name" value="Ig-like_dom"/>
</dbReference>
<evidence type="ECO:0000259" key="3">
    <source>
        <dbReference type="PROSITE" id="PS50835"/>
    </source>
</evidence>
<dbReference type="Gene3D" id="2.60.120.260">
    <property type="entry name" value="Galactose-binding domain-like"/>
    <property type="match status" value="1"/>
</dbReference>
<feature type="non-terminal residue" evidence="4">
    <location>
        <position position="211"/>
    </location>
</feature>
<dbReference type="Proteomes" id="UP000050360">
    <property type="component" value="Unassembled WGS sequence"/>
</dbReference>
<dbReference type="GO" id="GO:0016020">
    <property type="term" value="C:membrane"/>
    <property type="evidence" value="ECO:0007669"/>
    <property type="project" value="UniProtKB-SubCell"/>
</dbReference>
<feature type="non-terminal residue" evidence="4">
    <location>
        <position position="1"/>
    </location>
</feature>
<feature type="domain" description="Ig-like" evidence="3">
    <location>
        <begin position="161"/>
        <end position="211"/>
    </location>
</feature>
<proteinExistence type="predicted"/>
<dbReference type="Gene3D" id="2.60.40.10">
    <property type="entry name" value="Immunoglobulins"/>
    <property type="match status" value="2"/>
</dbReference>